<dbReference type="GO" id="GO:0016616">
    <property type="term" value="F:oxidoreductase activity, acting on the CH-OH group of donors, NAD or NADP as acceptor"/>
    <property type="evidence" value="ECO:0007669"/>
    <property type="project" value="TreeGrafter"/>
</dbReference>
<reference evidence="3" key="1">
    <citation type="journal article" date="2014" name="Int. J. Syst. Evol. Microbiol.">
        <title>Complete genome sequence of Corynebacterium casei LMG S-19264T (=DSM 44701T), isolated from a smear-ripened cheese.</title>
        <authorList>
            <consortium name="US DOE Joint Genome Institute (JGI-PGF)"/>
            <person name="Walter F."/>
            <person name="Albersmeier A."/>
            <person name="Kalinowski J."/>
            <person name="Ruckert C."/>
        </authorList>
    </citation>
    <scope>NUCLEOTIDE SEQUENCE</scope>
    <source>
        <strain evidence="3">JCM 3346</strain>
    </source>
</reference>
<dbReference type="CDD" id="cd05233">
    <property type="entry name" value="SDR_c"/>
    <property type="match status" value="1"/>
</dbReference>
<dbReference type="SUPFAM" id="SSF51735">
    <property type="entry name" value="NAD(P)-binding Rossmann-fold domains"/>
    <property type="match status" value="1"/>
</dbReference>
<sequence>MSPSERRRVLVTGGARGLGRAFAEHLAGAGWDVAVLDLDLDGYREFPEEPFTAPVVDVLRELGADAVGFEASVTDRAALDAVAAELRARWGSLDGLVCNAGGGSGELDGNRASEVSPADLAEMLERNLLGTVRTVQAHLGLLRATPGGAIVTMSSLNGIEPTEHGGYAHYGVAKAAVAHYSRYLAKDLGPEGIRVNCIAPGPIATGRLLRRMAERPEANANVRNALGRLGTPADVAPLVRFLLEPGSEYLTGQVLRIDGGL</sequence>
<evidence type="ECO:0000256" key="1">
    <source>
        <dbReference type="ARBA" id="ARBA00006484"/>
    </source>
</evidence>
<comment type="caution">
    <text evidence="3">The sequence shown here is derived from an EMBL/GenBank/DDBJ whole genome shotgun (WGS) entry which is preliminary data.</text>
</comment>
<evidence type="ECO:0000256" key="2">
    <source>
        <dbReference type="ARBA" id="ARBA00023002"/>
    </source>
</evidence>
<dbReference type="AlphaFoldDB" id="A0A918CLQ9"/>
<dbReference type="PRINTS" id="PR00080">
    <property type="entry name" value="SDRFAMILY"/>
</dbReference>
<comment type="similarity">
    <text evidence="1">Belongs to the short-chain dehydrogenases/reductases (SDR) family.</text>
</comment>
<dbReference type="PANTHER" id="PTHR42760:SF78">
    <property type="entry name" value="3-OXOACYL-[ACYL-CARRIER-PROTEIN] REDUCTASE [NADH]"/>
    <property type="match status" value="1"/>
</dbReference>
<keyword evidence="4" id="KW-1185">Reference proteome</keyword>
<dbReference type="InterPro" id="IPR036291">
    <property type="entry name" value="NAD(P)-bd_dom_sf"/>
</dbReference>
<organism evidence="3 4">
    <name type="scientific">Agromyces mediolanus</name>
    <name type="common">Corynebacterium mediolanum</name>
    <dbReference type="NCBI Taxonomy" id="41986"/>
    <lineage>
        <taxon>Bacteria</taxon>
        <taxon>Bacillati</taxon>
        <taxon>Actinomycetota</taxon>
        <taxon>Actinomycetes</taxon>
        <taxon>Micrococcales</taxon>
        <taxon>Microbacteriaceae</taxon>
        <taxon>Agromyces</taxon>
    </lineage>
</organism>
<evidence type="ECO:0000313" key="3">
    <source>
        <dbReference type="EMBL" id="GGR27706.1"/>
    </source>
</evidence>
<dbReference type="InterPro" id="IPR002347">
    <property type="entry name" value="SDR_fam"/>
</dbReference>
<dbReference type="Gene3D" id="3.40.50.720">
    <property type="entry name" value="NAD(P)-binding Rossmann-like Domain"/>
    <property type="match status" value="1"/>
</dbReference>
<dbReference type="PANTHER" id="PTHR42760">
    <property type="entry name" value="SHORT-CHAIN DEHYDROGENASES/REDUCTASES FAMILY MEMBER"/>
    <property type="match status" value="1"/>
</dbReference>
<keyword evidence="2" id="KW-0560">Oxidoreductase</keyword>
<dbReference type="FunFam" id="3.40.50.720:FF:000084">
    <property type="entry name" value="Short-chain dehydrogenase reductase"/>
    <property type="match status" value="1"/>
</dbReference>
<protein>
    <submittedName>
        <fullName evidence="3">3-oxoacyl-ACP reductase</fullName>
    </submittedName>
</protein>
<name>A0A918CLQ9_AGRME</name>
<proteinExistence type="inferred from homology"/>
<dbReference type="Proteomes" id="UP000610303">
    <property type="component" value="Unassembled WGS sequence"/>
</dbReference>
<accession>A0A918CLQ9</accession>
<evidence type="ECO:0000313" key="4">
    <source>
        <dbReference type="Proteomes" id="UP000610303"/>
    </source>
</evidence>
<reference evidence="3" key="2">
    <citation type="submission" date="2020-09" db="EMBL/GenBank/DDBJ databases">
        <authorList>
            <person name="Sun Q."/>
            <person name="Ohkuma M."/>
        </authorList>
    </citation>
    <scope>NUCLEOTIDE SEQUENCE</scope>
    <source>
        <strain evidence="3">JCM 3346</strain>
    </source>
</reference>
<gene>
    <name evidence="3" type="ORF">GCM10010196_21740</name>
</gene>
<dbReference type="EMBL" id="BMRJ01000002">
    <property type="protein sequence ID" value="GGR27706.1"/>
    <property type="molecule type" value="Genomic_DNA"/>
</dbReference>
<dbReference type="Pfam" id="PF13561">
    <property type="entry name" value="adh_short_C2"/>
    <property type="match status" value="1"/>
</dbReference>
<dbReference type="RefSeq" id="WP_189085381.1">
    <property type="nucleotide sequence ID" value="NZ_BMRJ01000002.1"/>
</dbReference>
<dbReference type="PRINTS" id="PR00081">
    <property type="entry name" value="GDHRDH"/>
</dbReference>